<feature type="compositionally biased region" description="Low complexity" evidence="1">
    <location>
        <begin position="154"/>
        <end position="173"/>
    </location>
</feature>
<organism evidence="2 3">
    <name type="scientific">Volvox africanus</name>
    <dbReference type="NCBI Taxonomy" id="51714"/>
    <lineage>
        <taxon>Eukaryota</taxon>
        <taxon>Viridiplantae</taxon>
        <taxon>Chlorophyta</taxon>
        <taxon>core chlorophytes</taxon>
        <taxon>Chlorophyceae</taxon>
        <taxon>CS clade</taxon>
        <taxon>Chlamydomonadales</taxon>
        <taxon>Volvocaceae</taxon>
        <taxon>Volvox</taxon>
    </lineage>
</organism>
<accession>A0ABQ5SJW8</accession>
<evidence type="ECO:0000313" key="2">
    <source>
        <dbReference type="EMBL" id="GLI69773.1"/>
    </source>
</evidence>
<evidence type="ECO:0000313" key="3">
    <source>
        <dbReference type="Proteomes" id="UP001165090"/>
    </source>
</evidence>
<feature type="compositionally biased region" description="Basic residues" evidence="1">
    <location>
        <begin position="478"/>
        <end position="491"/>
    </location>
</feature>
<dbReference type="EMBL" id="BSDZ01000086">
    <property type="protein sequence ID" value="GLI69773.1"/>
    <property type="molecule type" value="Genomic_DNA"/>
</dbReference>
<proteinExistence type="predicted"/>
<evidence type="ECO:0000256" key="1">
    <source>
        <dbReference type="SAM" id="MobiDB-lite"/>
    </source>
</evidence>
<dbReference type="Proteomes" id="UP001165090">
    <property type="component" value="Unassembled WGS sequence"/>
</dbReference>
<name>A0ABQ5SJW8_9CHLO</name>
<feature type="region of interest" description="Disordered" evidence="1">
    <location>
        <begin position="1"/>
        <end position="52"/>
    </location>
</feature>
<feature type="region of interest" description="Disordered" evidence="1">
    <location>
        <begin position="758"/>
        <end position="778"/>
    </location>
</feature>
<sequence length="793" mass="84929">MRDTGRSNYRRRREPTKPNEARNQLESNLPESQGPGGAHKRRDTAGEGGVRQCNSCGCSVPLSAWEVHVNGIRHRRNQASVTLMGEPGHLVRSIFEQDPAHIPDAYRGKDPIARRAQELRQLAEPYPGHESGMLQQVPNPAGFQDLNPHSSHQLGGHRNSSGSNNGPRSLSSPDAKFAEAAGSDANRLRMQRQGRTRGATFPGATNQEHQVAPHRRPHSEAFAELQARREQRLLGAAFQLPRAPSDSDLSPDSDSDFGSGPEANIPGGTLRPGICAEPGSGGSQLPEAAVWVPGSGQIGALVAAARREALHHTGLGPLYQASLGLLGAEALHYGARELQERLGCYRLKVDAWQRRQQHPRPALDLEDDCNSNTSGDDSSSGEEEGKKGRPWMRPYLRLGPTGLLLLSIHPSVATRESSGCKIATGPGMSTTIRSIPSNAVPDPVCSGAKSFRQRDGATGAGHPIGRFGSSSQQMPRSKAGRQGRGRHHHNEQRRLKQGKERQQKGPDTGDGDGGGAGSGPPLPQPPQAAATTVRAVAAVAATAPPPSPSPSPLRHLYLEVPFKPYGREAAAYATAMGVLLAALRRAEGSCLEAFGLRFSREEYLEVLAQGGPARLGSLEGLWQLVPALVHLIEARPGLLSEMRLSCPPGLLDPQQVECLQRASVDRRIGDQRRLAVLMGTHSRLGSSSLLRNLPREVLELVLDAALPRRPCRLVLGISKWLPAQRQRGGRPGQRDALGDALGAAAEAVPLAAGPVAWAPQQQGEPGLDPAAAVAHQQPLPRDVREAMRHAAWH</sequence>
<feature type="region of interest" description="Disordered" evidence="1">
    <location>
        <begin position="415"/>
        <end position="535"/>
    </location>
</feature>
<protein>
    <submittedName>
        <fullName evidence="2">Uncharacterized protein</fullName>
    </submittedName>
</protein>
<reference evidence="2 3" key="1">
    <citation type="journal article" date="2023" name="IScience">
        <title>Expanded male sex-determining region conserved during the evolution of homothallism in the green alga Volvox.</title>
        <authorList>
            <person name="Yamamoto K."/>
            <person name="Matsuzaki R."/>
            <person name="Mahakham W."/>
            <person name="Heman W."/>
            <person name="Sekimoto H."/>
            <person name="Kawachi M."/>
            <person name="Minakuchi Y."/>
            <person name="Toyoda A."/>
            <person name="Nozaki H."/>
        </authorList>
    </citation>
    <scope>NUCLEOTIDE SEQUENCE [LARGE SCALE GENOMIC DNA]</scope>
    <source>
        <strain evidence="2 3">NIES-4468</strain>
    </source>
</reference>
<keyword evidence="3" id="KW-1185">Reference proteome</keyword>
<feature type="region of interest" description="Disordered" evidence="1">
    <location>
        <begin position="128"/>
        <end position="217"/>
    </location>
</feature>
<gene>
    <name evidence="2" type="ORF">VaNZ11_014456</name>
</gene>
<feature type="compositionally biased region" description="Polar residues" evidence="1">
    <location>
        <begin position="427"/>
        <end position="437"/>
    </location>
</feature>
<feature type="region of interest" description="Disordered" evidence="1">
    <location>
        <begin position="358"/>
        <end position="393"/>
    </location>
</feature>
<feature type="compositionally biased region" description="Polar residues" evidence="1">
    <location>
        <begin position="21"/>
        <end position="31"/>
    </location>
</feature>
<comment type="caution">
    <text evidence="2">The sequence shown here is derived from an EMBL/GenBank/DDBJ whole genome shotgun (WGS) entry which is preliminary data.</text>
</comment>
<feature type="compositionally biased region" description="Basic and acidic residues" evidence="1">
    <location>
        <begin position="492"/>
        <end position="504"/>
    </location>
</feature>
<feature type="region of interest" description="Disordered" evidence="1">
    <location>
        <begin position="240"/>
        <end position="286"/>
    </location>
</feature>